<dbReference type="Proteomes" id="UP000762676">
    <property type="component" value="Unassembled WGS sequence"/>
</dbReference>
<proteinExistence type="predicted"/>
<sequence>MTRYFKTKGSKQRGRPKTSIVTTLRRDLKCPNNDHRPTRLHSINDLDHLRDIAQNRSDWKHLTTAIYRSAQAETYAMYAVFQNAVKSIIQLLILALFTGKICSETCPSYSLGLHDRVAEGKELRETVHLPDDLVNLTWQSSNISCLGQTRYKFSTCEISRAGLSCTQEITGYDAKLLQANDTRSAEAVWSGLPNTNRSAGVNSTTSAARSGAHTTGSHSFSNVGYKLYLRISRARRSFESLGSSLTYVTTSGKTASLRAFRPLLVFSELPYLAE</sequence>
<dbReference type="EMBL" id="BMAT01010269">
    <property type="protein sequence ID" value="GFS23472.1"/>
    <property type="molecule type" value="Genomic_DNA"/>
</dbReference>
<gene>
    <name evidence="1" type="ORF">ElyMa_005134000</name>
</gene>
<reference evidence="1 2" key="1">
    <citation type="journal article" date="2021" name="Elife">
        <title>Chloroplast acquisition without the gene transfer in kleptoplastic sea slugs, Plakobranchus ocellatus.</title>
        <authorList>
            <person name="Maeda T."/>
            <person name="Takahashi S."/>
            <person name="Yoshida T."/>
            <person name="Shimamura S."/>
            <person name="Takaki Y."/>
            <person name="Nagai Y."/>
            <person name="Toyoda A."/>
            <person name="Suzuki Y."/>
            <person name="Arimoto A."/>
            <person name="Ishii H."/>
            <person name="Satoh N."/>
            <person name="Nishiyama T."/>
            <person name="Hasebe M."/>
            <person name="Maruyama T."/>
            <person name="Minagawa J."/>
            <person name="Obokata J."/>
            <person name="Shigenobu S."/>
        </authorList>
    </citation>
    <scope>NUCLEOTIDE SEQUENCE [LARGE SCALE GENOMIC DNA]</scope>
</reference>
<comment type="caution">
    <text evidence="1">The sequence shown here is derived from an EMBL/GenBank/DDBJ whole genome shotgun (WGS) entry which is preliminary data.</text>
</comment>
<keyword evidence="2" id="KW-1185">Reference proteome</keyword>
<organism evidence="1 2">
    <name type="scientific">Elysia marginata</name>
    <dbReference type="NCBI Taxonomy" id="1093978"/>
    <lineage>
        <taxon>Eukaryota</taxon>
        <taxon>Metazoa</taxon>
        <taxon>Spiralia</taxon>
        <taxon>Lophotrochozoa</taxon>
        <taxon>Mollusca</taxon>
        <taxon>Gastropoda</taxon>
        <taxon>Heterobranchia</taxon>
        <taxon>Euthyneura</taxon>
        <taxon>Panpulmonata</taxon>
        <taxon>Sacoglossa</taxon>
        <taxon>Placobranchoidea</taxon>
        <taxon>Plakobranchidae</taxon>
        <taxon>Elysia</taxon>
    </lineage>
</organism>
<evidence type="ECO:0000313" key="1">
    <source>
        <dbReference type="EMBL" id="GFS23472.1"/>
    </source>
</evidence>
<evidence type="ECO:0000313" key="2">
    <source>
        <dbReference type="Proteomes" id="UP000762676"/>
    </source>
</evidence>
<name>A0AAV4JRA9_9GAST</name>
<protein>
    <submittedName>
        <fullName evidence="1">Uncharacterized protein</fullName>
    </submittedName>
</protein>
<dbReference type="AlphaFoldDB" id="A0AAV4JRA9"/>
<accession>A0AAV4JRA9</accession>